<dbReference type="InterPro" id="IPR051223">
    <property type="entry name" value="Polycystin"/>
</dbReference>
<dbReference type="PANTHER" id="PTHR10877:SF183">
    <property type="entry name" value="AT14535P-RELATED"/>
    <property type="match status" value="1"/>
</dbReference>
<sequence length="1229" mass="133146">MAALTVRQVGQVAPPLKQKVEQFQQIIDNNDQSVARIREQLRRLEPQRERLSDQVQQRQDDRRSIHSQLARLEDSLASFGAESVQLEAAAEEMPRLLERIAPVNAPGAHVDPSGFRRLPAAAIDVPLPYFDALAEQLEARTKQVYERVNAVEKALATYNRQVSGVPVTSQIEAVVRSEFLQFKAIAAELAQAGERIEQLRDAAVRTRGVPVGMLARPAEQDSDQRMVAARAGANFGGQLLGPLAISSIGLMGCGGMIPGASPLGATSGGLLGANTGGGLFGANTGGGLFGANTGGGLFGGNTGGGMFGANTGGGLFGANTGGGLFGANTGGGLFGGNTGGGMFGANTGGGLFGANTGGGLFGANTGGGLFGQSSSGGLFGGGNTGGGLFGQNTGGGMFGQNTGGGLFGNTGGGLFGQNTGGGMFGQTTGGGMFGQNTGGGLFGGQNTGGGLFGGNTGGGLFGGVRAGQPSMERDDSLFNDDSGLEVKSTVTTEGLGLLGRESNVSRIHKAAEKYRGIARQLLGRKDLEAVPRGVMQRVITTRQERFYGCLSLPVNLLFFLCFVIAVAMHEDITTVYMVESGLRTHLSDGSDDIGDVEGIWSWLEGELMPKLFLQSDSLGVPYQNKSMWSRVLTYNQVTGPVVLEQQRSTKTLCEDGEGVAGDMYCYGQRTSSRDSFGSNQVLPITAPDPREYEGGAVTPAQRRAYYDSAFEVAASSSRRLAEDTRPEFDFLLPRSFPEDTFQVAIYPNTPSDLIAEHVAYIKNREWLDVRTKLLKINAVLVNAEVGRPRLQKFTIELAQSRGGGFFKQVRVNTLFLETFPGVTSIVFDILFAVFLAGFFLSECFQLGKAIARRKGWKHIRKGWTLLQWLTIFGGAAVLIGYGYEMFLREDVVSAYKAVVANAEEDLPADTSTGIALLNEVEQMSWFVVNFRVVTGLYCLLLMVRFFTAFGAQPRLAVVTKTLEVSAFDIVHFLVVLAPTWLAYALAGCFIFGRRMEEFATLDASIGYCFKLMIEGEYDWPYYSEENYFTTMFWMWTFMVLLNVVMLNLVLAIILDVYGSIRRETGKSETAWLTLWRMFLQLWYRRVWVKSATLLQALEELPAEIRREDLQEKFPSMCNEQLKVLFQECHFQVQMDDQAASQSKRCMKMALSCKLALDQVTDTVKALHSGTIETGGRDGPASDWVQKVADEVAEQNHYMSTLRKRLETVQKQWEAIKQREAEAEAEAQET</sequence>
<dbReference type="GO" id="GO:0016020">
    <property type="term" value="C:membrane"/>
    <property type="evidence" value="ECO:0007669"/>
    <property type="project" value="UniProtKB-SubCell"/>
</dbReference>
<dbReference type="Gene3D" id="6.10.140.1350">
    <property type="match status" value="1"/>
</dbReference>
<dbReference type="Proteomes" id="UP000186817">
    <property type="component" value="Unassembled WGS sequence"/>
</dbReference>
<feature type="transmembrane region" description="Helical" evidence="5">
    <location>
        <begin position="546"/>
        <end position="568"/>
    </location>
</feature>
<evidence type="ECO:0000313" key="7">
    <source>
        <dbReference type="EMBL" id="OLP80468.1"/>
    </source>
</evidence>
<accession>A0A1Q9CC18</accession>
<dbReference type="OrthoDB" id="10264154at2759"/>
<keyword evidence="2 5" id="KW-0812">Transmembrane</keyword>
<feature type="transmembrane region" description="Helical" evidence="5">
    <location>
        <begin position="926"/>
        <end position="949"/>
    </location>
</feature>
<reference evidence="7 8" key="1">
    <citation type="submission" date="2016-02" db="EMBL/GenBank/DDBJ databases">
        <title>Genome analysis of coral dinoflagellate symbionts highlights evolutionary adaptations to a symbiotic lifestyle.</title>
        <authorList>
            <person name="Aranda M."/>
            <person name="Li Y."/>
            <person name="Liew Y.J."/>
            <person name="Baumgarten S."/>
            <person name="Simakov O."/>
            <person name="Wilson M."/>
            <person name="Piel J."/>
            <person name="Ashoor H."/>
            <person name="Bougouffa S."/>
            <person name="Bajic V.B."/>
            <person name="Ryu T."/>
            <person name="Ravasi T."/>
            <person name="Bayer T."/>
            <person name="Micklem G."/>
            <person name="Kim H."/>
            <person name="Bhak J."/>
            <person name="Lajeunesse T.C."/>
            <person name="Voolstra C.R."/>
        </authorList>
    </citation>
    <scope>NUCLEOTIDE SEQUENCE [LARGE SCALE GENOMIC DNA]</scope>
    <source>
        <strain evidence="7 8">CCMP2467</strain>
    </source>
</reference>
<evidence type="ECO:0000256" key="4">
    <source>
        <dbReference type="ARBA" id="ARBA00023136"/>
    </source>
</evidence>
<dbReference type="Gene3D" id="1.10.287.70">
    <property type="match status" value="1"/>
</dbReference>
<evidence type="ECO:0000256" key="3">
    <source>
        <dbReference type="ARBA" id="ARBA00022989"/>
    </source>
</evidence>
<dbReference type="EMBL" id="LSRX01001377">
    <property type="protein sequence ID" value="OLP80468.1"/>
    <property type="molecule type" value="Genomic_DNA"/>
</dbReference>
<evidence type="ECO:0000259" key="6">
    <source>
        <dbReference type="Pfam" id="PF08016"/>
    </source>
</evidence>
<feature type="transmembrane region" description="Helical" evidence="5">
    <location>
        <begin position="1032"/>
        <end position="1057"/>
    </location>
</feature>
<dbReference type="PANTHER" id="PTHR10877">
    <property type="entry name" value="POLYCYSTIN FAMILY MEMBER"/>
    <property type="match status" value="1"/>
</dbReference>
<dbReference type="AlphaFoldDB" id="A0A1Q9CC18"/>
<comment type="subcellular location">
    <subcellularLocation>
        <location evidence="1">Membrane</location>
        <topology evidence="1">Multi-pass membrane protein</topology>
    </subcellularLocation>
</comment>
<keyword evidence="8" id="KW-1185">Reference proteome</keyword>
<gene>
    <name evidence="7" type="primary">npp-10</name>
    <name evidence="7" type="ORF">AK812_SmicGene39125</name>
</gene>
<keyword evidence="3 5" id="KW-1133">Transmembrane helix</keyword>
<feature type="transmembrane region" description="Helical" evidence="5">
    <location>
        <begin position="819"/>
        <end position="841"/>
    </location>
</feature>
<feature type="transmembrane region" description="Helical" evidence="5">
    <location>
        <begin position="862"/>
        <end position="883"/>
    </location>
</feature>
<dbReference type="InterPro" id="IPR013122">
    <property type="entry name" value="PKD1_2_channel"/>
</dbReference>
<evidence type="ECO:0000313" key="8">
    <source>
        <dbReference type="Proteomes" id="UP000186817"/>
    </source>
</evidence>
<comment type="caution">
    <text evidence="7">The sequence shown here is derived from an EMBL/GenBank/DDBJ whole genome shotgun (WGS) entry which is preliminary data.</text>
</comment>
<dbReference type="Pfam" id="PF08016">
    <property type="entry name" value="PKD_channel"/>
    <property type="match status" value="1"/>
</dbReference>
<protein>
    <submittedName>
        <fullName evidence="7">Nuclear pore complex protein Nup98-Nup96</fullName>
    </submittedName>
</protein>
<feature type="domain" description="Polycystin cation channel PKD1/PKD2" evidence="6">
    <location>
        <begin position="928"/>
        <end position="1059"/>
    </location>
</feature>
<organism evidence="7 8">
    <name type="scientific">Symbiodinium microadriaticum</name>
    <name type="common">Dinoflagellate</name>
    <name type="synonym">Zooxanthella microadriatica</name>
    <dbReference type="NCBI Taxonomy" id="2951"/>
    <lineage>
        <taxon>Eukaryota</taxon>
        <taxon>Sar</taxon>
        <taxon>Alveolata</taxon>
        <taxon>Dinophyceae</taxon>
        <taxon>Suessiales</taxon>
        <taxon>Symbiodiniaceae</taxon>
        <taxon>Symbiodinium</taxon>
    </lineage>
</organism>
<evidence type="ECO:0000256" key="5">
    <source>
        <dbReference type="SAM" id="Phobius"/>
    </source>
</evidence>
<proteinExistence type="predicted"/>
<keyword evidence="4 5" id="KW-0472">Membrane</keyword>
<evidence type="ECO:0000256" key="2">
    <source>
        <dbReference type="ARBA" id="ARBA00022692"/>
    </source>
</evidence>
<evidence type="ECO:0000256" key="1">
    <source>
        <dbReference type="ARBA" id="ARBA00004141"/>
    </source>
</evidence>
<name>A0A1Q9CC18_SYMMI</name>
<feature type="transmembrane region" description="Helical" evidence="5">
    <location>
        <begin position="969"/>
        <end position="992"/>
    </location>
</feature>